<gene>
    <name evidence="1" type="ORF">OLEA9_A037519</name>
</gene>
<evidence type="ECO:0000313" key="1">
    <source>
        <dbReference type="EMBL" id="CAA2953596.1"/>
    </source>
</evidence>
<dbReference type="AlphaFoldDB" id="A0A8S0PK26"/>
<dbReference type="Gramene" id="OE9A037519T1">
    <property type="protein sequence ID" value="OE9A037519C1"/>
    <property type="gene ID" value="OE9A037519"/>
</dbReference>
<comment type="caution">
    <text evidence="1">The sequence shown here is derived from an EMBL/GenBank/DDBJ whole genome shotgun (WGS) entry which is preliminary data.</text>
</comment>
<proteinExistence type="predicted"/>
<dbReference type="Proteomes" id="UP000594638">
    <property type="component" value="Unassembled WGS sequence"/>
</dbReference>
<dbReference type="EMBL" id="CACTIH010000094">
    <property type="protein sequence ID" value="CAA2953596.1"/>
    <property type="molecule type" value="Genomic_DNA"/>
</dbReference>
<accession>A0A8S0PK26</accession>
<protein>
    <submittedName>
        <fullName evidence="1">Uncharacterized protein</fullName>
    </submittedName>
</protein>
<keyword evidence="2" id="KW-1185">Reference proteome</keyword>
<name>A0A8S0PK26_OLEEU</name>
<evidence type="ECO:0000313" key="2">
    <source>
        <dbReference type="Proteomes" id="UP000594638"/>
    </source>
</evidence>
<sequence length="71" mass="8067">MSSEEKQWWKWQFDGDGGVNVRLLEGAADFEVVVMPSFEEVLARGYGSDVDGDGGGRRRIWIQVKLKHNLN</sequence>
<organism evidence="1 2">
    <name type="scientific">Olea europaea subsp. europaea</name>
    <dbReference type="NCBI Taxonomy" id="158383"/>
    <lineage>
        <taxon>Eukaryota</taxon>
        <taxon>Viridiplantae</taxon>
        <taxon>Streptophyta</taxon>
        <taxon>Embryophyta</taxon>
        <taxon>Tracheophyta</taxon>
        <taxon>Spermatophyta</taxon>
        <taxon>Magnoliopsida</taxon>
        <taxon>eudicotyledons</taxon>
        <taxon>Gunneridae</taxon>
        <taxon>Pentapetalae</taxon>
        <taxon>asterids</taxon>
        <taxon>lamiids</taxon>
        <taxon>Lamiales</taxon>
        <taxon>Oleaceae</taxon>
        <taxon>Oleeae</taxon>
        <taxon>Olea</taxon>
    </lineage>
</organism>
<reference evidence="1 2" key="1">
    <citation type="submission" date="2019-12" db="EMBL/GenBank/DDBJ databases">
        <authorList>
            <person name="Alioto T."/>
            <person name="Alioto T."/>
            <person name="Gomez Garrido J."/>
        </authorList>
    </citation>
    <scope>NUCLEOTIDE SEQUENCE [LARGE SCALE GENOMIC DNA]</scope>
</reference>